<proteinExistence type="inferred from homology"/>
<dbReference type="OrthoDB" id="1872155at2759"/>
<dbReference type="GO" id="GO:0000712">
    <property type="term" value="P:resolution of meiotic recombination intermediates"/>
    <property type="evidence" value="ECO:0007669"/>
    <property type="project" value="TreeGrafter"/>
</dbReference>
<evidence type="ECO:0000313" key="7">
    <source>
        <dbReference type="EMBL" id="CAH0715732.1"/>
    </source>
</evidence>
<evidence type="ECO:0000256" key="4">
    <source>
        <dbReference type="ARBA" id="ARBA00023125"/>
    </source>
</evidence>
<keyword evidence="3" id="KW-0227">DNA damage</keyword>
<keyword evidence="8" id="KW-1185">Reference proteome</keyword>
<dbReference type="Proteomes" id="UP000838878">
    <property type="component" value="Chromosome 10"/>
</dbReference>
<feature type="non-terminal residue" evidence="7">
    <location>
        <position position="154"/>
    </location>
</feature>
<protein>
    <recommendedName>
        <fullName evidence="2">Centromere protein S</fullName>
    </recommendedName>
</protein>
<dbReference type="AlphaFoldDB" id="A0A8J9U8L4"/>
<dbReference type="SUPFAM" id="SSF47113">
    <property type="entry name" value="Histone-fold"/>
    <property type="match status" value="1"/>
</dbReference>
<dbReference type="InterPro" id="IPR029003">
    <property type="entry name" value="CENP-S/Mhf1"/>
</dbReference>
<dbReference type="PANTHER" id="PTHR22980:SF0">
    <property type="entry name" value="CENTROMERE PROTEIN S"/>
    <property type="match status" value="1"/>
</dbReference>
<feature type="region of interest" description="Disordered" evidence="6">
    <location>
        <begin position="131"/>
        <end position="154"/>
    </location>
</feature>
<evidence type="ECO:0000256" key="6">
    <source>
        <dbReference type="SAM" id="MobiDB-lite"/>
    </source>
</evidence>
<dbReference type="PANTHER" id="PTHR22980">
    <property type="entry name" value="CORTISTATIN"/>
    <property type="match status" value="1"/>
</dbReference>
<dbReference type="GO" id="GO:0046982">
    <property type="term" value="F:protein heterodimerization activity"/>
    <property type="evidence" value="ECO:0007669"/>
    <property type="project" value="InterPro"/>
</dbReference>
<keyword evidence="4" id="KW-0238">DNA-binding</keyword>
<evidence type="ECO:0000256" key="2">
    <source>
        <dbReference type="ARBA" id="ARBA00016400"/>
    </source>
</evidence>
<dbReference type="CDD" id="cd22919">
    <property type="entry name" value="HFD_CENP-S"/>
    <property type="match status" value="1"/>
</dbReference>
<evidence type="ECO:0000256" key="1">
    <source>
        <dbReference type="ARBA" id="ARBA00006612"/>
    </source>
</evidence>
<dbReference type="InterPro" id="IPR009072">
    <property type="entry name" value="Histone-fold"/>
</dbReference>
<dbReference type="GO" id="GO:0003682">
    <property type="term" value="F:chromatin binding"/>
    <property type="evidence" value="ECO:0007669"/>
    <property type="project" value="TreeGrafter"/>
</dbReference>
<dbReference type="Pfam" id="PF15630">
    <property type="entry name" value="CENP-S"/>
    <property type="match status" value="1"/>
</dbReference>
<dbReference type="GO" id="GO:0006281">
    <property type="term" value="P:DNA repair"/>
    <property type="evidence" value="ECO:0007669"/>
    <property type="project" value="UniProtKB-KW"/>
</dbReference>
<sequence length="154" mass="17196">MTSFENLSISQKVRAALHRDVRAICVETCHCMGLDITKPANAIIAELVISKIALYGSDLEAFAKHAKRSTINSDDVKLLVRRNPALKARLIKLCGDNAPKEKRRKTTAPLVRTEAPIQKKLELDIKKKVVEEMPGPSKESDEFEDNMIDLTLSQ</sequence>
<dbReference type="EMBL" id="OV170230">
    <property type="protein sequence ID" value="CAH0715732.1"/>
    <property type="molecule type" value="Genomic_DNA"/>
</dbReference>
<dbReference type="GO" id="GO:0031297">
    <property type="term" value="P:replication fork processing"/>
    <property type="evidence" value="ECO:0007669"/>
    <property type="project" value="TreeGrafter"/>
</dbReference>
<dbReference type="Gene3D" id="1.10.20.10">
    <property type="entry name" value="Histone, subunit A"/>
    <property type="match status" value="1"/>
</dbReference>
<evidence type="ECO:0000313" key="8">
    <source>
        <dbReference type="Proteomes" id="UP000838878"/>
    </source>
</evidence>
<evidence type="ECO:0000256" key="5">
    <source>
        <dbReference type="ARBA" id="ARBA00023204"/>
    </source>
</evidence>
<organism evidence="7 8">
    <name type="scientific">Brenthis ino</name>
    <name type="common">lesser marbled fritillary</name>
    <dbReference type="NCBI Taxonomy" id="405034"/>
    <lineage>
        <taxon>Eukaryota</taxon>
        <taxon>Metazoa</taxon>
        <taxon>Ecdysozoa</taxon>
        <taxon>Arthropoda</taxon>
        <taxon>Hexapoda</taxon>
        <taxon>Insecta</taxon>
        <taxon>Pterygota</taxon>
        <taxon>Neoptera</taxon>
        <taxon>Endopterygota</taxon>
        <taxon>Lepidoptera</taxon>
        <taxon>Glossata</taxon>
        <taxon>Ditrysia</taxon>
        <taxon>Papilionoidea</taxon>
        <taxon>Nymphalidae</taxon>
        <taxon>Heliconiinae</taxon>
        <taxon>Argynnini</taxon>
        <taxon>Brenthis</taxon>
    </lineage>
</organism>
<keyword evidence="5" id="KW-0234">DNA repair</keyword>
<name>A0A8J9U8L4_9NEOP</name>
<dbReference type="GO" id="GO:0003677">
    <property type="term" value="F:DNA binding"/>
    <property type="evidence" value="ECO:0007669"/>
    <property type="project" value="UniProtKB-KW"/>
</dbReference>
<reference evidence="7" key="1">
    <citation type="submission" date="2021-12" db="EMBL/GenBank/DDBJ databases">
        <authorList>
            <person name="Martin H S."/>
        </authorList>
    </citation>
    <scope>NUCLEOTIDE SEQUENCE</scope>
</reference>
<dbReference type="GO" id="GO:0071821">
    <property type="term" value="C:FANCM-MHF complex"/>
    <property type="evidence" value="ECO:0007669"/>
    <property type="project" value="InterPro"/>
</dbReference>
<evidence type="ECO:0000256" key="3">
    <source>
        <dbReference type="ARBA" id="ARBA00022763"/>
    </source>
</evidence>
<comment type="similarity">
    <text evidence="1">Belongs to the TAF9 family. CENP-S/MHF1 subfamily.</text>
</comment>
<accession>A0A8J9U8L4</accession>
<gene>
    <name evidence="7" type="ORF">BINO364_LOCUS2618</name>
</gene>